<sequence length="120" mass="14239">MERKKELKQQYKETKTEAGVYQIKNTINQKVLIVSTPNLKTINGKRFTLNMGNHMNKALQQEWNDFGEEAFTIEVLEKLKPKETGFYDLPDELKKLEQKWLDRLQPYGERGYHGPRPNER</sequence>
<dbReference type="CDD" id="cd10451">
    <property type="entry name" value="GIY-YIG_LuxR_like"/>
    <property type="match status" value="1"/>
</dbReference>
<dbReference type="RefSeq" id="WP_204516882.1">
    <property type="nucleotide sequence ID" value="NZ_BAABIN010000015.1"/>
</dbReference>
<protein>
    <recommendedName>
        <fullName evidence="3">LuxR family transcriptional regulator</fullName>
    </recommendedName>
</protein>
<proteinExistence type="predicted"/>
<dbReference type="EMBL" id="JAFBEB010000002">
    <property type="protein sequence ID" value="MBM7589146.1"/>
    <property type="molecule type" value="Genomic_DNA"/>
</dbReference>
<name>A0A938XZ96_9BACL</name>
<dbReference type="InterPro" id="IPR035901">
    <property type="entry name" value="GIY-YIG_endonuc_sf"/>
</dbReference>
<dbReference type="SUPFAM" id="SSF82771">
    <property type="entry name" value="GIY-YIG endonuclease"/>
    <property type="match status" value="1"/>
</dbReference>
<accession>A0A938XZ96</accession>
<organism evidence="1 2">
    <name type="scientific">Brevibacillus fulvus</name>
    <dbReference type="NCBI Taxonomy" id="1125967"/>
    <lineage>
        <taxon>Bacteria</taxon>
        <taxon>Bacillati</taxon>
        <taxon>Bacillota</taxon>
        <taxon>Bacilli</taxon>
        <taxon>Bacillales</taxon>
        <taxon>Paenibacillaceae</taxon>
        <taxon>Brevibacillus</taxon>
    </lineage>
</organism>
<evidence type="ECO:0008006" key="3">
    <source>
        <dbReference type="Google" id="ProtNLM"/>
    </source>
</evidence>
<dbReference type="Proteomes" id="UP000717624">
    <property type="component" value="Unassembled WGS sequence"/>
</dbReference>
<reference evidence="1" key="1">
    <citation type="submission" date="2021-01" db="EMBL/GenBank/DDBJ databases">
        <title>Genomic Encyclopedia of Type Strains, Phase IV (KMG-IV): sequencing the most valuable type-strain genomes for metagenomic binning, comparative biology and taxonomic classification.</title>
        <authorList>
            <person name="Goeker M."/>
        </authorList>
    </citation>
    <scope>NUCLEOTIDE SEQUENCE</scope>
    <source>
        <strain evidence="1">DSM 25523</strain>
    </source>
</reference>
<dbReference type="AlphaFoldDB" id="A0A938XZ96"/>
<gene>
    <name evidence="1" type="ORF">JOD01_000744</name>
</gene>
<evidence type="ECO:0000313" key="2">
    <source>
        <dbReference type="Proteomes" id="UP000717624"/>
    </source>
</evidence>
<keyword evidence="2" id="KW-1185">Reference proteome</keyword>
<comment type="caution">
    <text evidence="1">The sequence shown here is derived from an EMBL/GenBank/DDBJ whole genome shotgun (WGS) entry which is preliminary data.</text>
</comment>
<evidence type="ECO:0000313" key="1">
    <source>
        <dbReference type="EMBL" id="MBM7589146.1"/>
    </source>
</evidence>
<dbReference type="Gene3D" id="3.40.1440.10">
    <property type="entry name" value="GIY-YIG endonuclease"/>
    <property type="match status" value="1"/>
</dbReference>